<dbReference type="InterPro" id="IPR025736">
    <property type="entry name" value="PucR_C-HTH_dom"/>
</dbReference>
<proteinExistence type="predicted"/>
<dbReference type="InterPro" id="IPR051448">
    <property type="entry name" value="CdaR-like_regulators"/>
</dbReference>
<dbReference type="PANTHER" id="PTHR33744">
    <property type="entry name" value="CARBOHYDRATE DIACID REGULATOR"/>
    <property type="match status" value="1"/>
</dbReference>
<feature type="domain" description="PucR C-terminal helix-turn-helix" evidence="2">
    <location>
        <begin position="271"/>
        <end position="325"/>
    </location>
</feature>
<dbReference type="InterPro" id="IPR008599">
    <property type="entry name" value="Diacid_rec"/>
</dbReference>
<dbReference type="InterPro" id="IPR042070">
    <property type="entry name" value="PucR_C-HTH_sf"/>
</dbReference>
<accession>A0A133L114</accession>
<dbReference type="Pfam" id="PF13556">
    <property type="entry name" value="HTH_30"/>
    <property type="match status" value="1"/>
</dbReference>
<comment type="caution">
    <text evidence="3">The sequence shown here is derived from an EMBL/GenBank/DDBJ whole genome shotgun (WGS) entry which is preliminary data.</text>
</comment>
<dbReference type="Gene3D" id="1.10.10.2840">
    <property type="entry name" value="PucR C-terminal helix-turn-helix domain"/>
    <property type="match status" value="1"/>
</dbReference>
<reference evidence="4" key="1">
    <citation type="submission" date="2016-01" db="EMBL/GenBank/DDBJ databases">
        <authorList>
            <person name="Mitreva M."/>
            <person name="Pepin K.H."/>
            <person name="Mihindukulasuriya K.A."/>
            <person name="Fulton R."/>
            <person name="Fronick C."/>
            <person name="O'Laughlin M."/>
            <person name="Miner T."/>
            <person name="Herter B."/>
            <person name="Rosa B.A."/>
            <person name="Cordes M."/>
            <person name="Tomlinson C."/>
            <person name="Wollam A."/>
            <person name="Palsikar V.B."/>
            <person name="Mardis E.R."/>
            <person name="Wilson R.K."/>
        </authorList>
    </citation>
    <scope>NUCLEOTIDE SEQUENCE [LARGE SCALE GENOMIC DNA]</scope>
    <source>
        <strain evidence="4">GED7749B</strain>
    </source>
</reference>
<evidence type="ECO:0000313" key="4">
    <source>
        <dbReference type="Proteomes" id="UP000070376"/>
    </source>
</evidence>
<evidence type="ECO:0000313" key="3">
    <source>
        <dbReference type="EMBL" id="KWZ85220.1"/>
    </source>
</evidence>
<sequence>MKITSVLAQKLTEQVMQILPYPVRITDEEGYVIGSVDKEQIGKLQEDAAAAIKKGTILGTKNDVHIPIQGQNKIIGAINISGDPCVIEPFADLIRMMTNLFIRQNQSDNKIKEQMRDEFIYQWIFRDAYDASFCDQAKTIGIDITTKKRAVMVKGEIMKKPPLIDQEFCVKLNAGLSLFIVPGNSTILSRLESDMIGNVKIGIGEQHVILSKSVQEARRSIEISEILGFSSIFCSYQRLKFFDYLVHKDIDFHDLNQFFKQMDQSQKGKELIETLLCYIENNGEVNTISNKLHIHRNSLTYRLQKIEGLTNKNPRNFMDLFQLFTGYVLYRMQQPSL</sequence>
<protein>
    <submittedName>
        <fullName evidence="3">Putative sugar diacid recognition</fullName>
    </submittedName>
</protein>
<organism evidence="3 4">
    <name type="scientific">Heyndrickxia coagulans</name>
    <name type="common">Weizmannia coagulans</name>
    <dbReference type="NCBI Taxonomy" id="1398"/>
    <lineage>
        <taxon>Bacteria</taxon>
        <taxon>Bacillati</taxon>
        <taxon>Bacillota</taxon>
        <taxon>Bacilli</taxon>
        <taxon>Bacillales</taxon>
        <taxon>Bacillaceae</taxon>
        <taxon>Heyndrickxia</taxon>
    </lineage>
</organism>
<evidence type="ECO:0000259" key="1">
    <source>
        <dbReference type="Pfam" id="PF05651"/>
    </source>
</evidence>
<feature type="domain" description="Putative sugar diacid recognition" evidence="1">
    <location>
        <begin position="4"/>
        <end position="123"/>
    </location>
</feature>
<dbReference type="PATRIC" id="fig|1398.22.peg.554"/>
<dbReference type="RefSeq" id="WP_061086469.1">
    <property type="nucleotide sequence ID" value="NZ_KQ955801.1"/>
</dbReference>
<dbReference type="AlphaFoldDB" id="A0A133L114"/>
<gene>
    <name evidence="3" type="ORF">HMPREF3213_00558</name>
</gene>
<evidence type="ECO:0000259" key="2">
    <source>
        <dbReference type="Pfam" id="PF13556"/>
    </source>
</evidence>
<dbReference type="Proteomes" id="UP000070376">
    <property type="component" value="Unassembled WGS sequence"/>
</dbReference>
<name>A0A133L114_HEYCO</name>
<dbReference type="Pfam" id="PF05651">
    <property type="entry name" value="Diacid_rec"/>
    <property type="match status" value="1"/>
</dbReference>
<dbReference type="EMBL" id="LRPN01000019">
    <property type="protein sequence ID" value="KWZ85220.1"/>
    <property type="molecule type" value="Genomic_DNA"/>
</dbReference>